<keyword evidence="5" id="KW-0378">Hydrolase</keyword>
<keyword evidence="8" id="KW-1185">Reference proteome</keyword>
<dbReference type="Proteomes" id="UP001211249">
    <property type="component" value="Unassembled WGS sequence"/>
</dbReference>
<evidence type="ECO:0000256" key="1">
    <source>
        <dbReference type="ARBA" id="ARBA00022553"/>
    </source>
</evidence>
<accession>A0ABT5AKD6</accession>
<keyword evidence="2" id="KW-1277">Toxin-antitoxin system</keyword>
<dbReference type="PANTHER" id="PTHR34139:SF1">
    <property type="entry name" value="RNASE MJ1380-RELATED"/>
    <property type="match status" value="1"/>
</dbReference>
<keyword evidence="1" id="KW-0597">Phosphoprotein</keyword>
<dbReference type="EMBL" id="JAQMUC010000078">
    <property type="protein sequence ID" value="MDB9536916.1"/>
    <property type="molecule type" value="Genomic_DNA"/>
</dbReference>
<dbReference type="PANTHER" id="PTHR34139">
    <property type="entry name" value="UPF0331 PROTEIN MJ0127"/>
    <property type="match status" value="1"/>
</dbReference>
<evidence type="ECO:0000256" key="6">
    <source>
        <dbReference type="ARBA" id="ARBA00024207"/>
    </source>
</evidence>
<sequence length="96" mass="11351">MERIEEYTKSGKEEFMQTKMIQDAVIRNFEIIGEATKRLSPELRSKYSDVPWQQMVGLRDVLIHDYLKVNLNLVWQIIEQNLSDLKRQVAAIMQNP</sequence>
<dbReference type="Pfam" id="PF01934">
    <property type="entry name" value="HepT-like"/>
    <property type="match status" value="1"/>
</dbReference>
<evidence type="ECO:0000256" key="2">
    <source>
        <dbReference type="ARBA" id="ARBA00022649"/>
    </source>
</evidence>
<proteinExistence type="inferred from homology"/>
<organism evidence="7 8">
    <name type="scientific">Dolichospermum planctonicum CS-1226</name>
    <dbReference type="NCBI Taxonomy" id="3021751"/>
    <lineage>
        <taxon>Bacteria</taxon>
        <taxon>Bacillati</taxon>
        <taxon>Cyanobacteriota</taxon>
        <taxon>Cyanophyceae</taxon>
        <taxon>Nostocales</taxon>
        <taxon>Aphanizomenonaceae</taxon>
        <taxon>Dolichospermum</taxon>
        <taxon>Dolichospermum planctonicum</taxon>
    </lineage>
</organism>
<evidence type="ECO:0000256" key="4">
    <source>
        <dbReference type="ARBA" id="ARBA00022741"/>
    </source>
</evidence>
<name>A0ABT5AKD6_9CYAN</name>
<comment type="caution">
    <text evidence="7">The sequence shown here is derived from an EMBL/GenBank/DDBJ whole genome shotgun (WGS) entry which is preliminary data.</text>
</comment>
<evidence type="ECO:0000313" key="7">
    <source>
        <dbReference type="EMBL" id="MDB9536916.1"/>
    </source>
</evidence>
<dbReference type="InterPro" id="IPR051813">
    <property type="entry name" value="HepT_RNase_toxin"/>
</dbReference>
<keyword evidence="3" id="KW-0540">Nuclease</keyword>
<dbReference type="InterPro" id="IPR008201">
    <property type="entry name" value="HepT-like"/>
</dbReference>
<reference evidence="7 8" key="1">
    <citation type="submission" date="2023-01" db="EMBL/GenBank/DDBJ databases">
        <title>Genomes from the Australian National Cyanobacteria Reference Collection.</title>
        <authorList>
            <person name="Willis A."/>
            <person name="Lee E.M.F."/>
        </authorList>
    </citation>
    <scope>NUCLEOTIDE SEQUENCE [LARGE SCALE GENOMIC DNA]</scope>
    <source>
        <strain evidence="7 8">CS-1226</strain>
    </source>
</reference>
<dbReference type="RefSeq" id="WP_271796741.1">
    <property type="nucleotide sequence ID" value="NZ_JAQMUC010000078.1"/>
</dbReference>
<evidence type="ECO:0000256" key="5">
    <source>
        <dbReference type="ARBA" id="ARBA00022801"/>
    </source>
</evidence>
<comment type="similarity">
    <text evidence="6">Belongs to the HepT RNase toxin family.</text>
</comment>
<protein>
    <submittedName>
        <fullName evidence="7">DUF86 domain-containing protein</fullName>
    </submittedName>
</protein>
<evidence type="ECO:0000313" key="8">
    <source>
        <dbReference type="Proteomes" id="UP001211249"/>
    </source>
</evidence>
<dbReference type="InterPro" id="IPR037038">
    <property type="entry name" value="HepT-like_sf"/>
</dbReference>
<dbReference type="Gene3D" id="1.20.120.580">
    <property type="entry name" value="bsu32300-like"/>
    <property type="match status" value="1"/>
</dbReference>
<evidence type="ECO:0000256" key="3">
    <source>
        <dbReference type="ARBA" id="ARBA00022722"/>
    </source>
</evidence>
<keyword evidence="4" id="KW-0547">Nucleotide-binding</keyword>
<gene>
    <name evidence="7" type="ORF">PN451_13965</name>
</gene>